<dbReference type="EMBL" id="JAWNGG020000059">
    <property type="protein sequence ID" value="KAK9304865.1"/>
    <property type="molecule type" value="Genomic_DNA"/>
</dbReference>
<evidence type="ECO:0000256" key="1">
    <source>
        <dbReference type="SAM" id="MobiDB-lite"/>
    </source>
</evidence>
<keyword evidence="3" id="KW-1185">Reference proteome</keyword>
<feature type="compositionally biased region" description="Basic and acidic residues" evidence="1">
    <location>
        <begin position="65"/>
        <end position="76"/>
    </location>
</feature>
<organism evidence="2 3">
    <name type="scientific">Tetragonisca angustula</name>
    <dbReference type="NCBI Taxonomy" id="166442"/>
    <lineage>
        <taxon>Eukaryota</taxon>
        <taxon>Metazoa</taxon>
        <taxon>Ecdysozoa</taxon>
        <taxon>Arthropoda</taxon>
        <taxon>Hexapoda</taxon>
        <taxon>Insecta</taxon>
        <taxon>Pterygota</taxon>
        <taxon>Neoptera</taxon>
        <taxon>Endopterygota</taxon>
        <taxon>Hymenoptera</taxon>
        <taxon>Apocrita</taxon>
        <taxon>Aculeata</taxon>
        <taxon>Apoidea</taxon>
        <taxon>Anthophila</taxon>
        <taxon>Apidae</taxon>
        <taxon>Tetragonisca</taxon>
    </lineage>
</organism>
<evidence type="ECO:0000313" key="2">
    <source>
        <dbReference type="EMBL" id="KAK9304865.1"/>
    </source>
</evidence>
<proteinExistence type="predicted"/>
<accession>A0AAW1A4C8</accession>
<dbReference type="Proteomes" id="UP001432146">
    <property type="component" value="Unassembled WGS sequence"/>
</dbReference>
<name>A0AAW1A4C8_9HYME</name>
<feature type="compositionally biased region" description="Acidic residues" evidence="1">
    <location>
        <begin position="12"/>
        <end position="21"/>
    </location>
</feature>
<gene>
    <name evidence="2" type="ORF">QLX08_003929</name>
</gene>
<reference evidence="2 3" key="1">
    <citation type="submission" date="2024-05" db="EMBL/GenBank/DDBJ databases">
        <title>The nuclear and mitochondrial genome assemblies of Tetragonisca angustula (Apidae: Meliponini), a tiny yet remarkable pollinator in the Neotropics.</title>
        <authorList>
            <person name="Ferrari R."/>
            <person name="Ricardo P.C."/>
            <person name="Dias F.C."/>
            <person name="Araujo N.S."/>
            <person name="Soares D.O."/>
            <person name="Zhou Q.-S."/>
            <person name="Zhu C.-D."/>
            <person name="Coutinho L."/>
            <person name="Airas M.C."/>
            <person name="Batista T.M."/>
        </authorList>
    </citation>
    <scope>NUCLEOTIDE SEQUENCE [LARGE SCALE GENOMIC DNA]</scope>
    <source>
        <strain evidence="2">ASF017062</strain>
        <tissue evidence="2">Abdomen</tissue>
    </source>
</reference>
<evidence type="ECO:0008006" key="4">
    <source>
        <dbReference type="Google" id="ProtNLM"/>
    </source>
</evidence>
<evidence type="ECO:0000313" key="3">
    <source>
        <dbReference type="Proteomes" id="UP001432146"/>
    </source>
</evidence>
<dbReference type="PANTHER" id="PTHR13621">
    <property type="entry name" value="PROLINE-RICH PROTEIN PRCC"/>
    <property type="match status" value="1"/>
</dbReference>
<protein>
    <recommendedName>
        <fullName evidence="4">Proline-rich protein PRCC</fullName>
    </recommendedName>
</protein>
<feature type="region of interest" description="Disordered" evidence="1">
    <location>
        <begin position="48"/>
        <end position="76"/>
    </location>
</feature>
<dbReference type="AlphaFoldDB" id="A0AAW1A4C8"/>
<comment type="caution">
    <text evidence="2">The sequence shown here is derived from an EMBL/GenBank/DDBJ whole genome shotgun (WGS) entry which is preliminary data.</text>
</comment>
<sequence length="449" mass="50321">MSLVAYESSNESSDDEGNDCDTEIKNKFTPEVTVLQISDKLLISKHDTSVDNENDTNIEPVKTNRSSEKLHFDKLPKPKSLISETKDIVEEDDIPPKKETEFKSEKPVKKDRIPVKITVPSLSEFKDVSKENEFKSNKFKPANKGTKLLVLLPPPKGTEVKNINDLVPSVVNKAIKQSNQVIVESNKDTHIKDSNTRKSTKPITTKYSISVTCDSNSEDEDDTTMGGGDSNSIVDFFALTTTDASTLSDSLNVTDLNNFDSEFKKNSPQNNTLSNYFIDNSDITEAEISTKLLVSSKSQTTLVSNVINLPKEEILLKNKAEVGPKLPVPEQEYNVDSEGNVAFDDKAIEYLCGKRGVKRKPKEIEEMNIIEINGEDIKPDEREWLVKALTEEPVQRPISMQGGGVSSQSKKKHQITYLAHQAKAMEMELKNQWAQNRLTRKQTQSKYGF</sequence>
<dbReference type="Pfam" id="PF10253">
    <property type="entry name" value="PRCC"/>
    <property type="match status" value="1"/>
</dbReference>
<feature type="region of interest" description="Disordered" evidence="1">
    <location>
        <begin position="1"/>
        <end position="25"/>
    </location>
</feature>
<dbReference type="InterPro" id="IPR018800">
    <property type="entry name" value="PRCC"/>
</dbReference>
<dbReference type="GO" id="GO:0005634">
    <property type="term" value="C:nucleus"/>
    <property type="evidence" value="ECO:0007669"/>
    <property type="project" value="TreeGrafter"/>
</dbReference>
<dbReference type="PANTHER" id="PTHR13621:SF2">
    <property type="entry name" value="PROLINE-RICH PROTEIN PRCC"/>
    <property type="match status" value="1"/>
</dbReference>